<protein>
    <recommendedName>
        <fullName evidence="4">F-box domain-containing protein</fullName>
    </recommendedName>
</protein>
<evidence type="ECO:0000313" key="2">
    <source>
        <dbReference type="EMBL" id="CAD8177978.1"/>
    </source>
</evidence>
<comment type="caution">
    <text evidence="2">The sequence shown here is derived from an EMBL/GenBank/DDBJ whole genome shotgun (WGS) entry which is preliminary data.</text>
</comment>
<dbReference type="OrthoDB" id="10412726at2759"/>
<evidence type="ECO:0000256" key="1">
    <source>
        <dbReference type="SAM" id="MobiDB-lite"/>
    </source>
</evidence>
<keyword evidence="3" id="KW-1185">Reference proteome</keyword>
<feature type="region of interest" description="Disordered" evidence="1">
    <location>
        <begin position="1"/>
        <end position="41"/>
    </location>
</feature>
<organism evidence="2 3">
    <name type="scientific">Paramecium octaurelia</name>
    <dbReference type="NCBI Taxonomy" id="43137"/>
    <lineage>
        <taxon>Eukaryota</taxon>
        <taxon>Sar</taxon>
        <taxon>Alveolata</taxon>
        <taxon>Ciliophora</taxon>
        <taxon>Intramacronucleata</taxon>
        <taxon>Oligohymenophorea</taxon>
        <taxon>Peniculida</taxon>
        <taxon>Parameciidae</taxon>
        <taxon>Paramecium</taxon>
    </lineage>
</organism>
<dbReference type="EMBL" id="CAJJDP010000069">
    <property type="protein sequence ID" value="CAD8177978.1"/>
    <property type="molecule type" value="Genomic_DNA"/>
</dbReference>
<evidence type="ECO:0008006" key="4">
    <source>
        <dbReference type="Google" id="ProtNLM"/>
    </source>
</evidence>
<accession>A0A8S1VJ71</accession>
<proteinExistence type="predicted"/>
<sequence>MIKQVPKVIGQHQQHPQNQSNSQSKNKQGLKQFKNANQQQQQTLPKQQALRYFNQQTFFSIIVFLKADEIMELRLVCRLFNKLFMHSAPELLEYLDQRDLNQQKNQNQNQQRLVLPRLKDVNINTIRENLQNKTMYAYVEKLLKDNLFSIELIFDVITWDLPPWRKAKFTFPLKVKTIIEKYDFNLYNLNDQQIQLINQRQNHKFTPFILYNEDFEDILQYAKNLMQVAAFEDYKYFCDWYEIEKENEQLQKLRDLLRSNSLQQK</sequence>
<name>A0A8S1VJ71_PAROT</name>
<dbReference type="OMA" id="MYAYVEK"/>
<dbReference type="AlphaFoldDB" id="A0A8S1VJ71"/>
<gene>
    <name evidence="2" type="ORF">POCTA_138.1.T0700066</name>
</gene>
<feature type="compositionally biased region" description="Low complexity" evidence="1">
    <location>
        <begin position="10"/>
        <end position="41"/>
    </location>
</feature>
<evidence type="ECO:0000313" key="3">
    <source>
        <dbReference type="Proteomes" id="UP000683925"/>
    </source>
</evidence>
<reference evidence="2" key="1">
    <citation type="submission" date="2021-01" db="EMBL/GenBank/DDBJ databases">
        <authorList>
            <consortium name="Genoscope - CEA"/>
            <person name="William W."/>
        </authorList>
    </citation>
    <scope>NUCLEOTIDE SEQUENCE</scope>
</reference>
<dbReference type="Proteomes" id="UP000683925">
    <property type="component" value="Unassembled WGS sequence"/>
</dbReference>